<sequence>MQGGKILRVSRDGSITTLVEGLPSLGDHHTNGPVIREGYVYFGQGTATNAAVVGPDNADYGWLRRKPDFHDTPCEDIVLMGQNFTSPNPLLSSAAEPVRTGAFVPFGQATSKGQVIKGALPCNGSIMRLPLQGGELELVAWGLRNPYGLALSPDGELYVTENSYDVRGSRPVWGVGDVLWKIQEGSWYGWPDFGGGVPLSKREVPGGEDPRPLLERHPQKPPRPVVNLGVHSSSNGLAFSSSAAFGFAGDAFIAQFGDMAPAIGKVWHPVGYKVVRVNTQTGTVEDFVANKGKRGGPASWQKSGGLERPISVSFSPDGSSMYIVDFGIMHMDGKNPKPLQGSGVIWEVRKTTTP</sequence>
<accession>M7P043</accession>
<dbReference type="SUPFAM" id="SSF50952">
    <property type="entry name" value="Soluble quinoprotein glucose dehydrogenase"/>
    <property type="match status" value="1"/>
</dbReference>
<evidence type="ECO:0000313" key="3">
    <source>
        <dbReference type="Proteomes" id="UP000011910"/>
    </source>
</evidence>
<dbReference type="EMBL" id="AODQ01000013">
    <property type="protein sequence ID" value="EMR03989.1"/>
    <property type="molecule type" value="Genomic_DNA"/>
</dbReference>
<proteinExistence type="predicted"/>
<evidence type="ECO:0000256" key="1">
    <source>
        <dbReference type="SAM" id="MobiDB-lite"/>
    </source>
</evidence>
<gene>
    <name evidence="2" type="ORF">ADICEAN_00860</name>
</gene>
<organism evidence="2 3">
    <name type="scientific">Cesiribacter andamanensis AMV16</name>
    <dbReference type="NCBI Taxonomy" id="1279009"/>
    <lineage>
        <taxon>Bacteria</taxon>
        <taxon>Pseudomonadati</taxon>
        <taxon>Bacteroidota</taxon>
        <taxon>Cytophagia</taxon>
        <taxon>Cytophagales</taxon>
        <taxon>Cesiribacteraceae</taxon>
        <taxon>Cesiribacter</taxon>
    </lineage>
</organism>
<dbReference type="AlphaFoldDB" id="M7P043"/>
<dbReference type="eggNOG" id="COG2133">
    <property type="taxonomic scope" value="Bacteria"/>
</dbReference>
<dbReference type="Proteomes" id="UP000011910">
    <property type="component" value="Unassembled WGS sequence"/>
</dbReference>
<name>M7P043_9BACT</name>
<dbReference type="InterPro" id="IPR011042">
    <property type="entry name" value="6-blade_b-propeller_TolB-like"/>
</dbReference>
<comment type="caution">
    <text evidence="2">The sequence shown here is derived from an EMBL/GenBank/DDBJ whole genome shotgun (WGS) entry which is preliminary data.</text>
</comment>
<evidence type="ECO:0000313" key="2">
    <source>
        <dbReference type="EMBL" id="EMR03989.1"/>
    </source>
</evidence>
<protein>
    <submittedName>
        <fullName evidence="2">Gluconolactonase</fullName>
    </submittedName>
</protein>
<dbReference type="InterPro" id="IPR011041">
    <property type="entry name" value="Quinoprot_gluc/sorb_DH_b-prop"/>
</dbReference>
<reference evidence="2 3" key="1">
    <citation type="journal article" date="2013" name="Genome Announc.">
        <title>Draft Genome Sequence of Cesiribacter andamanensis Strain AMV16T, Isolated from a Soil Sample from a Mud Volcano in the Andaman Islands, India.</title>
        <authorList>
            <person name="Shivaji S."/>
            <person name="Ara S."/>
            <person name="Begum Z."/>
            <person name="Srinivas T.N."/>
            <person name="Singh A."/>
            <person name="Kumar Pinnaka A."/>
        </authorList>
    </citation>
    <scope>NUCLEOTIDE SEQUENCE [LARGE SCALE GENOMIC DNA]</scope>
    <source>
        <strain evidence="2 3">AMV16</strain>
    </source>
</reference>
<dbReference type="PATRIC" id="fig|1279009.4.peg.870"/>
<feature type="compositionally biased region" description="Basic and acidic residues" evidence="1">
    <location>
        <begin position="201"/>
        <end position="218"/>
    </location>
</feature>
<dbReference type="RefSeq" id="WP_009194262.1">
    <property type="nucleotide sequence ID" value="NZ_AODQ01000013.1"/>
</dbReference>
<dbReference type="Gene3D" id="2.120.10.30">
    <property type="entry name" value="TolB, C-terminal domain"/>
    <property type="match status" value="1"/>
</dbReference>
<dbReference type="STRING" id="1279009.ADICEAN_00860"/>
<feature type="region of interest" description="Disordered" evidence="1">
    <location>
        <begin position="201"/>
        <end position="223"/>
    </location>
</feature>
<keyword evidence="3" id="KW-1185">Reference proteome</keyword>